<evidence type="ECO:0000256" key="1">
    <source>
        <dbReference type="SAM" id="MobiDB-lite"/>
    </source>
</evidence>
<dbReference type="EMBL" id="CAJNOV010006854">
    <property type="protein sequence ID" value="CAF1262828.1"/>
    <property type="molecule type" value="Genomic_DNA"/>
</dbReference>
<comment type="caution">
    <text evidence="2">The sequence shown here is derived from an EMBL/GenBank/DDBJ whole genome shotgun (WGS) entry which is preliminary data.</text>
</comment>
<sequence length="608" mass="68736">MMKDLNEGSDDNTSRSASADLIPDVDMTSATNNQNQNMPSIPAVSESSILDNAIREIENSSNNSGRRVEAIDISAALLILKARHRLSNRCLSDILKLLRILRVANVPTSLWKCRKLVNTQSNSHLHMKTQSICPSCKDTSSEVNRCTKCHITYQTILTTSSITIFYHFDIGSQLESILLHTPDLVFQNFSSPPAKRMRDIIDGVIYRNQLKQETDLFITLTMNVDGVQPNKGSDSSIWPVLIVVNEIRRRKRYSLENVILAGVWPGPKKPSRDDMAIFLKGIVNELKCLEVGRKFQLRSTDGEGVEEAFIKVFLVSSCCDKPAQCLVQCLAQPTAKFGCGKCAIRGETVETEGGGHVISFIINASETINLRSNDQYDELLETVKLNNEELASLTTDRDIKAAKLRHTESQMGLKGSCVLRELKYFDFGQSFVVDSLHNIYLGAFKRLLKLWLNPLYKSEPWSISAYLSNLADALKRVKFPSTTTRRPRSLIDYKKYKGSELRVLMLCGFPVFEKFMKKKYYEHFKQLVLAVHLAESRALTEKDIGAVHNLCYHFLLQFPNLYGKRHNVQVVHSLIHISESIRDFGPLTSYTTFNFESLLGEFSSQLNE</sequence>
<name>A0A815AQD1_9BILA</name>
<evidence type="ECO:0000313" key="3">
    <source>
        <dbReference type="Proteomes" id="UP000663855"/>
    </source>
</evidence>
<dbReference type="PANTHER" id="PTHR46579">
    <property type="entry name" value="F5/8 TYPE C DOMAIN-CONTAINING PROTEIN-RELATED"/>
    <property type="match status" value="1"/>
</dbReference>
<dbReference type="AlphaFoldDB" id="A0A815AQD1"/>
<evidence type="ECO:0000313" key="2">
    <source>
        <dbReference type="EMBL" id="CAF1262828.1"/>
    </source>
</evidence>
<gene>
    <name evidence="2" type="ORF">CJN711_LOCUS15079</name>
</gene>
<dbReference type="Proteomes" id="UP000663855">
    <property type="component" value="Unassembled WGS sequence"/>
</dbReference>
<dbReference type="Pfam" id="PF02992">
    <property type="entry name" value="Transposase_21"/>
    <property type="match status" value="1"/>
</dbReference>
<feature type="compositionally biased region" description="Polar residues" evidence="1">
    <location>
        <begin position="28"/>
        <end position="44"/>
    </location>
</feature>
<protein>
    <submittedName>
        <fullName evidence="2">Uncharacterized protein</fullName>
    </submittedName>
</protein>
<accession>A0A815AQD1</accession>
<reference evidence="2" key="1">
    <citation type="submission" date="2021-02" db="EMBL/GenBank/DDBJ databases">
        <authorList>
            <person name="Nowell W R."/>
        </authorList>
    </citation>
    <scope>NUCLEOTIDE SEQUENCE</scope>
</reference>
<dbReference type="InterPro" id="IPR004242">
    <property type="entry name" value="Transposase_21"/>
</dbReference>
<feature type="region of interest" description="Disordered" evidence="1">
    <location>
        <begin position="1"/>
        <end position="44"/>
    </location>
</feature>
<proteinExistence type="predicted"/>
<dbReference type="PANTHER" id="PTHR46579:SF1">
    <property type="entry name" value="F5_8 TYPE C DOMAIN-CONTAINING PROTEIN"/>
    <property type="match status" value="1"/>
</dbReference>
<organism evidence="2 3">
    <name type="scientific">Rotaria magnacalcarata</name>
    <dbReference type="NCBI Taxonomy" id="392030"/>
    <lineage>
        <taxon>Eukaryota</taxon>
        <taxon>Metazoa</taxon>
        <taxon>Spiralia</taxon>
        <taxon>Gnathifera</taxon>
        <taxon>Rotifera</taxon>
        <taxon>Eurotatoria</taxon>
        <taxon>Bdelloidea</taxon>
        <taxon>Philodinida</taxon>
        <taxon>Philodinidae</taxon>
        <taxon>Rotaria</taxon>
    </lineage>
</organism>